<dbReference type="Proteomes" id="UP000398389">
    <property type="component" value="Unassembled WGS sequence"/>
</dbReference>
<dbReference type="PANTHER" id="PTHR28052:SF1">
    <property type="entry name" value="UPF0545 PROTEIN C22ORF39"/>
    <property type="match status" value="1"/>
</dbReference>
<evidence type="ECO:0000256" key="1">
    <source>
        <dbReference type="SAM" id="MobiDB-lite"/>
    </source>
</evidence>
<dbReference type="Pfam" id="PF11326">
    <property type="entry name" value="PANTS-like"/>
    <property type="match status" value="1"/>
</dbReference>
<accession>A0A5E8B0U3</accession>
<evidence type="ECO:0008006" key="4">
    <source>
        <dbReference type="Google" id="ProtNLM"/>
    </source>
</evidence>
<dbReference type="GeneID" id="43579390"/>
<evidence type="ECO:0000313" key="3">
    <source>
        <dbReference type="Proteomes" id="UP000398389"/>
    </source>
</evidence>
<feature type="compositionally biased region" description="Low complexity" evidence="1">
    <location>
        <begin position="27"/>
        <end position="43"/>
    </location>
</feature>
<protein>
    <recommendedName>
        <fullName evidence="4">Early meiotic induction protein 1</fullName>
    </recommendedName>
</protein>
<dbReference type="RefSeq" id="XP_031851181.1">
    <property type="nucleotide sequence ID" value="XM_031995290.1"/>
</dbReference>
<organism evidence="2 3">
    <name type="scientific">Magnusiomyces paraingens</name>
    <dbReference type="NCBI Taxonomy" id="2606893"/>
    <lineage>
        <taxon>Eukaryota</taxon>
        <taxon>Fungi</taxon>
        <taxon>Dikarya</taxon>
        <taxon>Ascomycota</taxon>
        <taxon>Saccharomycotina</taxon>
        <taxon>Dipodascomycetes</taxon>
        <taxon>Dipodascales</taxon>
        <taxon>Dipodascaceae</taxon>
        <taxon>Magnusiomyces</taxon>
    </lineage>
</organism>
<dbReference type="EMBL" id="CABVLU010000001">
    <property type="protein sequence ID" value="VVT44887.1"/>
    <property type="molecule type" value="Genomic_DNA"/>
</dbReference>
<keyword evidence="3" id="KW-1185">Reference proteome</keyword>
<dbReference type="InterPro" id="IPR021475">
    <property type="entry name" value="Pants/Emi1-like"/>
</dbReference>
<sequence length="171" mass="19247">MSKESDLDNSLNELLKELNAEIDGTPTSSSTSSTSSSGSSSSSEDSKAHYTLSSFPTEMSCSEAFDQLVACYSIGGQMRHIYRYGNISYCDGRWAKLRFCLRLKGIWDDEERAKRVSKYYMEKLAEKKKQTGSSEDVWSVRTVPVLNPFRDDLYALRDQESNSVDESSVIN</sequence>
<dbReference type="AlphaFoldDB" id="A0A5E8B0U3"/>
<reference evidence="2 3" key="1">
    <citation type="submission" date="2019-09" db="EMBL/GenBank/DDBJ databases">
        <authorList>
            <person name="Brejova B."/>
        </authorList>
    </citation>
    <scope>NUCLEOTIDE SEQUENCE [LARGE SCALE GENOMIC DNA]</scope>
</reference>
<gene>
    <name evidence="2" type="ORF">SAPINGB_P000567</name>
</gene>
<name>A0A5E8B0U3_9ASCO</name>
<dbReference type="OrthoDB" id="2017405at2759"/>
<feature type="region of interest" description="Disordered" evidence="1">
    <location>
        <begin position="20"/>
        <end position="47"/>
    </location>
</feature>
<dbReference type="PANTHER" id="PTHR28052">
    <property type="entry name" value="UPF0545 PROTEIN C22ORF39"/>
    <property type="match status" value="1"/>
</dbReference>
<proteinExistence type="predicted"/>
<evidence type="ECO:0000313" key="2">
    <source>
        <dbReference type="EMBL" id="VVT44887.1"/>
    </source>
</evidence>